<dbReference type="Gene3D" id="1.10.630.10">
    <property type="entry name" value="Cytochrome P450"/>
    <property type="match status" value="2"/>
</dbReference>
<accession>A0AAW2R0S4</accession>
<proteinExistence type="inferred from homology"/>
<keyword evidence="3 6" id="KW-0479">Metal-binding</keyword>
<protein>
    <submittedName>
        <fullName evidence="8">Cytochrome</fullName>
    </submittedName>
</protein>
<keyword evidence="5 6" id="KW-0408">Iron</keyword>
<dbReference type="PANTHER" id="PTHR24296">
    <property type="entry name" value="CYTOCHROME P450"/>
    <property type="match status" value="1"/>
</dbReference>
<keyword evidence="6" id="KW-0349">Heme</keyword>
<dbReference type="GO" id="GO:0016705">
    <property type="term" value="F:oxidoreductase activity, acting on paired donors, with incorporation or reduction of molecular oxygen"/>
    <property type="evidence" value="ECO:0007669"/>
    <property type="project" value="InterPro"/>
</dbReference>
<organism evidence="8">
    <name type="scientific">Sesamum radiatum</name>
    <name type="common">Black benniseed</name>
    <dbReference type="NCBI Taxonomy" id="300843"/>
    <lineage>
        <taxon>Eukaryota</taxon>
        <taxon>Viridiplantae</taxon>
        <taxon>Streptophyta</taxon>
        <taxon>Embryophyta</taxon>
        <taxon>Tracheophyta</taxon>
        <taxon>Spermatophyta</taxon>
        <taxon>Magnoliopsida</taxon>
        <taxon>eudicotyledons</taxon>
        <taxon>Gunneridae</taxon>
        <taxon>Pentapetalae</taxon>
        <taxon>asterids</taxon>
        <taxon>lamiids</taxon>
        <taxon>Lamiales</taxon>
        <taxon>Pedaliaceae</taxon>
        <taxon>Sesamum</taxon>
    </lineage>
</organism>
<dbReference type="Pfam" id="PF00067">
    <property type="entry name" value="p450"/>
    <property type="match status" value="1"/>
</dbReference>
<evidence type="ECO:0000256" key="2">
    <source>
        <dbReference type="ARBA" id="ARBA00010617"/>
    </source>
</evidence>
<comment type="cofactor">
    <cofactor evidence="1 6">
        <name>heme</name>
        <dbReference type="ChEBI" id="CHEBI:30413"/>
    </cofactor>
</comment>
<dbReference type="InterPro" id="IPR002403">
    <property type="entry name" value="Cyt_P450_E_grp-IV"/>
</dbReference>
<reference evidence="8" key="1">
    <citation type="submission" date="2020-06" db="EMBL/GenBank/DDBJ databases">
        <authorList>
            <person name="Li T."/>
            <person name="Hu X."/>
            <person name="Zhang T."/>
            <person name="Song X."/>
            <person name="Zhang H."/>
            <person name="Dai N."/>
            <person name="Sheng W."/>
            <person name="Hou X."/>
            <person name="Wei L."/>
        </authorList>
    </citation>
    <scope>NUCLEOTIDE SEQUENCE</scope>
    <source>
        <strain evidence="8">G02</strain>
        <tissue evidence="8">Leaf</tissue>
    </source>
</reference>
<reference evidence="8" key="2">
    <citation type="journal article" date="2024" name="Plant">
        <title>Genomic evolution and insights into agronomic trait innovations of Sesamum species.</title>
        <authorList>
            <person name="Miao H."/>
            <person name="Wang L."/>
            <person name="Qu L."/>
            <person name="Liu H."/>
            <person name="Sun Y."/>
            <person name="Le M."/>
            <person name="Wang Q."/>
            <person name="Wei S."/>
            <person name="Zheng Y."/>
            <person name="Lin W."/>
            <person name="Duan Y."/>
            <person name="Cao H."/>
            <person name="Xiong S."/>
            <person name="Wang X."/>
            <person name="Wei L."/>
            <person name="Li C."/>
            <person name="Ma Q."/>
            <person name="Ju M."/>
            <person name="Zhao R."/>
            <person name="Li G."/>
            <person name="Mu C."/>
            <person name="Tian Q."/>
            <person name="Mei H."/>
            <person name="Zhang T."/>
            <person name="Gao T."/>
            <person name="Zhang H."/>
        </authorList>
    </citation>
    <scope>NUCLEOTIDE SEQUENCE</scope>
    <source>
        <strain evidence="8">G02</strain>
    </source>
</reference>
<evidence type="ECO:0000256" key="1">
    <source>
        <dbReference type="ARBA" id="ARBA00001971"/>
    </source>
</evidence>
<comment type="caution">
    <text evidence="8">The sequence shown here is derived from an EMBL/GenBank/DDBJ whole genome shotgun (WGS) entry which is preliminary data.</text>
</comment>
<evidence type="ECO:0000256" key="7">
    <source>
        <dbReference type="SAM" id="Phobius"/>
    </source>
</evidence>
<dbReference type="AlphaFoldDB" id="A0AAW2R0S4"/>
<name>A0AAW2R0S4_SESRA</name>
<evidence type="ECO:0000313" key="8">
    <source>
        <dbReference type="EMBL" id="KAL0373570.1"/>
    </source>
</evidence>
<dbReference type="InterPro" id="IPR036396">
    <property type="entry name" value="Cyt_P450_sf"/>
</dbReference>
<evidence type="ECO:0000256" key="6">
    <source>
        <dbReference type="PIRSR" id="PIRSR602403-1"/>
    </source>
</evidence>
<dbReference type="SUPFAM" id="SSF48264">
    <property type="entry name" value="Cytochrome P450"/>
    <property type="match status" value="1"/>
</dbReference>
<dbReference type="GO" id="GO:0020037">
    <property type="term" value="F:heme binding"/>
    <property type="evidence" value="ECO:0007669"/>
    <property type="project" value="InterPro"/>
</dbReference>
<dbReference type="InterPro" id="IPR001128">
    <property type="entry name" value="Cyt_P450"/>
</dbReference>
<dbReference type="GO" id="GO:0005506">
    <property type="term" value="F:iron ion binding"/>
    <property type="evidence" value="ECO:0007669"/>
    <property type="project" value="InterPro"/>
</dbReference>
<gene>
    <name evidence="8" type="ORF">Sradi_3272700</name>
</gene>
<evidence type="ECO:0000256" key="3">
    <source>
        <dbReference type="ARBA" id="ARBA00022723"/>
    </source>
</evidence>
<feature type="transmembrane region" description="Helical" evidence="7">
    <location>
        <begin position="18"/>
        <end position="36"/>
    </location>
</feature>
<feature type="binding site" description="axial binding residue" evidence="6">
    <location>
        <position position="277"/>
    </location>
    <ligand>
        <name>heme</name>
        <dbReference type="ChEBI" id="CHEBI:30413"/>
    </ligand>
    <ligandPart>
        <name>Fe</name>
        <dbReference type="ChEBI" id="CHEBI:18248"/>
    </ligandPart>
</feature>
<keyword evidence="7" id="KW-0812">Transmembrane</keyword>
<dbReference type="PRINTS" id="PR00465">
    <property type="entry name" value="EP450IV"/>
</dbReference>
<evidence type="ECO:0000256" key="5">
    <source>
        <dbReference type="ARBA" id="ARBA00023004"/>
    </source>
</evidence>
<dbReference type="EMBL" id="JACGWJ010000014">
    <property type="protein sequence ID" value="KAL0373570.1"/>
    <property type="molecule type" value="Genomic_DNA"/>
</dbReference>
<evidence type="ECO:0000256" key="4">
    <source>
        <dbReference type="ARBA" id="ARBA00023002"/>
    </source>
</evidence>
<dbReference type="GO" id="GO:0004497">
    <property type="term" value="F:monooxygenase activity"/>
    <property type="evidence" value="ECO:0007669"/>
    <property type="project" value="InterPro"/>
</dbReference>
<keyword evidence="4" id="KW-0560">Oxidoreductase</keyword>
<keyword evidence="7" id="KW-1133">Transmembrane helix</keyword>
<comment type="similarity">
    <text evidence="2">Belongs to the cytochrome P450 family.</text>
</comment>
<sequence length="336" mass="38644">MMNKAPNPMGIFLHPKPAAAAFLAVVVSILILRVLLPRKQGKKQKHPVGGTIFDQLLNFSRLHDYMTDLAAKHKSYRLIAPFRSEVYTSDPANVEHILKTKFDNYGKDLFMKTTLDSIFRVAFGVELDSTCGSNEEGARFTRAFDDASEITTWRYVDLLWKIKRVLNLGMEAELKKNISVVDEFVYKLIHSKIEHMKKSRDECNPKMCFSDDIMPDGYHVKKGDAVVYLPYAMGRMKFIWGDDAEEFKPERWLDENGCFQQENPFKFPAFQAGPRICLGKEFAYRQMKIFSAVLLRFFVFKLSDESKAVKYRTMINLHVDGGLSVVAFDRSDNESE</sequence>
<keyword evidence="7" id="KW-0472">Membrane</keyword>